<accession>A0AAN8HFR5</accession>
<comment type="caution">
    <text evidence="2">The sequence shown here is derived from an EMBL/GenBank/DDBJ whole genome shotgun (WGS) entry which is preliminary data.</text>
</comment>
<sequence>MTVLPLKSERPSLSPSSIGATATQGSEKAPALGYSRWLCISSCAEGLRDRAGAGVSKHCRRAHKYEEENTGKFAFHC</sequence>
<evidence type="ECO:0000256" key="1">
    <source>
        <dbReference type="SAM" id="MobiDB-lite"/>
    </source>
</evidence>
<reference evidence="2 3" key="1">
    <citation type="journal article" date="2023" name="Mol. Biol. Evol.">
        <title>Genomics of Secondarily Temperate Adaptation in the Only Non-Antarctic Icefish.</title>
        <authorList>
            <person name="Rivera-Colon A.G."/>
            <person name="Rayamajhi N."/>
            <person name="Minhas B.F."/>
            <person name="Madrigal G."/>
            <person name="Bilyk K.T."/>
            <person name="Yoon V."/>
            <person name="Hune M."/>
            <person name="Gregory S."/>
            <person name="Cheng C.H.C."/>
            <person name="Catchen J.M."/>
        </authorList>
    </citation>
    <scope>NUCLEOTIDE SEQUENCE [LARGE SCALE GENOMIC DNA]</scope>
    <source>
        <tissue evidence="2">White muscle</tissue>
    </source>
</reference>
<dbReference type="AlphaFoldDB" id="A0AAN8HFR5"/>
<organism evidence="2 3">
    <name type="scientific">Champsocephalus gunnari</name>
    <name type="common">Mackerel icefish</name>
    <dbReference type="NCBI Taxonomy" id="52237"/>
    <lineage>
        <taxon>Eukaryota</taxon>
        <taxon>Metazoa</taxon>
        <taxon>Chordata</taxon>
        <taxon>Craniata</taxon>
        <taxon>Vertebrata</taxon>
        <taxon>Euteleostomi</taxon>
        <taxon>Actinopterygii</taxon>
        <taxon>Neopterygii</taxon>
        <taxon>Teleostei</taxon>
        <taxon>Neoteleostei</taxon>
        <taxon>Acanthomorphata</taxon>
        <taxon>Eupercaria</taxon>
        <taxon>Perciformes</taxon>
        <taxon>Notothenioidei</taxon>
        <taxon>Channichthyidae</taxon>
        <taxon>Champsocephalus</taxon>
    </lineage>
</organism>
<name>A0AAN8HFR5_CHAGU</name>
<proteinExistence type="predicted"/>
<keyword evidence="3" id="KW-1185">Reference proteome</keyword>
<evidence type="ECO:0000313" key="3">
    <source>
        <dbReference type="Proteomes" id="UP001331515"/>
    </source>
</evidence>
<dbReference type="EMBL" id="JAURVH010001527">
    <property type="protein sequence ID" value="KAK5913733.1"/>
    <property type="molecule type" value="Genomic_DNA"/>
</dbReference>
<feature type="region of interest" description="Disordered" evidence="1">
    <location>
        <begin position="1"/>
        <end position="30"/>
    </location>
</feature>
<protein>
    <submittedName>
        <fullName evidence="2">Uncharacterized protein</fullName>
    </submittedName>
</protein>
<dbReference type="Proteomes" id="UP001331515">
    <property type="component" value="Unassembled WGS sequence"/>
</dbReference>
<gene>
    <name evidence="2" type="ORF">CgunFtcFv8_008235</name>
</gene>
<feature type="compositionally biased region" description="Polar residues" evidence="1">
    <location>
        <begin position="11"/>
        <end position="26"/>
    </location>
</feature>
<evidence type="ECO:0000313" key="2">
    <source>
        <dbReference type="EMBL" id="KAK5913733.1"/>
    </source>
</evidence>